<evidence type="ECO:0000313" key="1">
    <source>
        <dbReference type="EMBL" id="PWQ98019.1"/>
    </source>
</evidence>
<sequence length="351" mass="39703">MNENAILDEALLALKNNTDIESGKTNAINKNGNELHYDFALTLKQRDAIQHYHVLIKQRPSLVQLALLIDNDKEDIVNDTTTRNDGAKTLLVADYVDTKASEFLKNHQCHFIDSVGNAYLNFGSVFVYITGNKAPKKPAESKPSRAFQSTGLKLIFNLLCHPDDILNRSYRDLSEICGVSLGSIGWIINDLKAAGYLSLTENDQRKWADRNGLIQRWVVAYAEKLRPKLLLGYYKSLQRDWYKTVDPKSFSASWGGEVAADHLTHYLKSEFSTIYTDESLGKLVLLNGLKEVPEKSTANVEVLQKFWHFDNPKTPDLVPPLLVYADLIASGDSRNMETANIIYREFLDDHH</sequence>
<dbReference type="Pfam" id="PF09952">
    <property type="entry name" value="AbiEi_2"/>
    <property type="match status" value="1"/>
</dbReference>
<dbReference type="RefSeq" id="WP_109837278.1">
    <property type="nucleotide sequence ID" value="NZ_QGKM01000019.1"/>
</dbReference>
<dbReference type="InterPro" id="IPR019238">
    <property type="entry name" value="AbiEi_2"/>
</dbReference>
<organism evidence="1 2">
    <name type="scientific">Leucothrix pacifica</name>
    <dbReference type="NCBI Taxonomy" id="1247513"/>
    <lineage>
        <taxon>Bacteria</taxon>
        <taxon>Pseudomonadati</taxon>
        <taxon>Pseudomonadota</taxon>
        <taxon>Gammaproteobacteria</taxon>
        <taxon>Thiotrichales</taxon>
        <taxon>Thiotrichaceae</taxon>
        <taxon>Leucothrix</taxon>
    </lineage>
</organism>
<dbReference type="Proteomes" id="UP000245539">
    <property type="component" value="Unassembled WGS sequence"/>
</dbReference>
<dbReference type="OrthoDB" id="6630012at2"/>
<evidence type="ECO:0000313" key="2">
    <source>
        <dbReference type="Proteomes" id="UP000245539"/>
    </source>
</evidence>
<name>A0A317CI14_9GAMM</name>
<proteinExistence type="predicted"/>
<comment type="caution">
    <text evidence="1">The sequence shown here is derived from an EMBL/GenBank/DDBJ whole genome shotgun (WGS) entry which is preliminary data.</text>
</comment>
<protein>
    <submittedName>
        <fullName evidence="1">Uncharacterized protein</fullName>
    </submittedName>
</protein>
<keyword evidence="2" id="KW-1185">Reference proteome</keyword>
<dbReference type="AlphaFoldDB" id="A0A317CI14"/>
<dbReference type="EMBL" id="QGKM01000019">
    <property type="protein sequence ID" value="PWQ98019.1"/>
    <property type="molecule type" value="Genomic_DNA"/>
</dbReference>
<gene>
    <name evidence="1" type="ORF">DKW60_08750</name>
</gene>
<reference evidence="1 2" key="1">
    <citation type="submission" date="2018-05" db="EMBL/GenBank/DDBJ databases">
        <title>Leucothrix arctica sp. nov., isolated from Arctic seawater.</title>
        <authorList>
            <person name="Choi A."/>
            <person name="Baek K."/>
        </authorList>
    </citation>
    <scope>NUCLEOTIDE SEQUENCE [LARGE SCALE GENOMIC DNA]</scope>
    <source>
        <strain evidence="1 2">JCM 18388</strain>
    </source>
</reference>
<accession>A0A317CI14</accession>